<dbReference type="PANTHER" id="PTHR33744">
    <property type="entry name" value="CARBOHYDRATE DIACID REGULATOR"/>
    <property type="match status" value="1"/>
</dbReference>
<dbReference type="InterPro" id="IPR003018">
    <property type="entry name" value="GAF"/>
</dbReference>
<dbReference type="Proteomes" id="UP001265315">
    <property type="component" value="Unassembled WGS sequence"/>
</dbReference>
<dbReference type="Pfam" id="PF13556">
    <property type="entry name" value="HTH_30"/>
    <property type="match status" value="1"/>
</dbReference>
<dbReference type="PANTHER" id="PTHR33744:SF7">
    <property type="entry name" value="PUCR FAMILY TRANSCRIPTIONAL REGULATOR"/>
    <property type="match status" value="1"/>
</dbReference>
<reference evidence="2" key="1">
    <citation type="submission" date="2023-07" db="EMBL/GenBank/DDBJ databases">
        <title>Sorghum-associated microbial communities from plants grown in Nebraska, USA.</title>
        <authorList>
            <person name="Schachtman D."/>
        </authorList>
    </citation>
    <scope>NUCLEOTIDE SEQUENCE</scope>
    <source>
        <strain evidence="2">1457</strain>
    </source>
</reference>
<dbReference type="InterPro" id="IPR042070">
    <property type="entry name" value="PucR_C-HTH_sf"/>
</dbReference>
<dbReference type="Pfam" id="PF13185">
    <property type="entry name" value="GAF_2"/>
    <property type="match status" value="1"/>
</dbReference>
<accession>A0AAW8M3G1</accession>
<dbReference type="SMART" id="SM00065">
    <property type="entry name" value="GAF"/>
    <property type="match status" value="1"/>
</dbReference>
<evidence type="ECO:0000313" key="2">
    <source>
        <dbReference type="EMBL" id="MDR6705626.1"/>
    </source>
</evidence>
<evidence type="ECO:0000259" key="1">
    <source>
        <dbReference type="SMART" id="SM00065"/>
    </source>
</evidence>
<dbReference type="InterPro" id="IPR029016">
    <property type="entry name" value="GAF-like_dom_sf"/>
</dbReference>
<proteinExistence type="predicted"/>
<dbReference type="InterPro" id="IPR025736">
    <property type="entry name" value="PucR_C-HTH_dom"/>
</dbReference>
<dbReference type="Gene3D" id="1.10.10.2840">
    <property type="entry name" value="PucR C-terminal helix-turn-helix domain"/>
    <property type="match status" value="1"/>
</dbReference>
<organism evidence="2 3">
    <name type="scientific">Agrobacterium tumefaciens</name>
    <dbReference type="NCBI Taxonomy" id="358"/>
    <lineage>
        <taxon>Bacteria</taxon>
        <taxon>Pseudomonadati</taxon>
        <taxon>Pseudomonadota</taxon>
        <taxon>Alphaproteobacteria</taxon>
        <taxon>Hyphomicrobiales</taxon>
        <taxon>Rhizobiaceae</taxon>
        <taxon>Rhizobium/Agrobacterium group</taxon>
        <taxon>Agrobacterium</taxon>
        <taxon>Agrobacterium tumefaciens complex</taxon>
    </lineage>
</organism>
<protein>
    <recommendedName>
        <fullName evidence="1">GAF domain-containing protein</fullName>
    </recommendedName>
</protein>
<dbReference type="InterPro" id="IPR051448">
    <property type="entry name" value="CdaR-like_regulators"/>
</dbReference>
<feature type="domain" description="GAF" evidence="1">
    <location>
        <begin position="108"/>
        <end position="263"/>
    </location>
</feature>
<comment type="caution">
    <text evidence="2">The sequence shown here is derived from an EMBL/GenBank/DDBJ whole genome shotgun (WGS) entry which is preliminary data.</text>
</comment>
<dbReference type="Gene3D" id="3.30.450.40">
    <property type="match status" value="1"/>
</dbReference>
<gene>
    <name evidence="2" type="ORF">J2W61_005501</name>
</gene>
<dbReference type="AlphaFoldDB" id="A0AAW8M3G1"/>
<evidence type="ECO:0000313" key="3">
    <source>
        <dbReference type="Proteomes" id="UP001265315"/>
    </source>
</evidence>
<name>A0AAW8M3G1_AGRTU</name>
<dbReference type="SUPFAM" id="SSF55781">
    <property type="entry name" value="GAF domain-like"/>
    <property type="match status" value="1"/>
</dbReference>
<sequence>MKIDLLSHSLLRDLVQQKKVFMKNAMVEAVGTPASVTHVRDVAAGEMRLVVDHSHFTARRTEFSFRGKGVEALSAQILLAIQELVVELQARTLKMLGSVNADVINSLDDKEIVHNVLREVMNVLPHCDAGVFRLFDEQTGFLVPVSHEGLPGDYTDYRLQPNESVSGEVFSTGRPAIHNGRQNIIDAHRIMRPESQSFMERSQIANALLCVPVMAEGRRLGTLTTLCFSVDGAFSTFDQTVLEILAAQIAVAYQRSLAYRNAVATSHRLEQMRNDLARKNAELDRAVELHETFLRIFSANSDLREQLHAVSELYKIDFRFENVLGTGYQSVGWVEDGEILDQAVEVADAPVGHFHFRMSEDFGFHRTLFGTLAAFVALDFVRDISRIDLLNAKKQAYFDALLAGSTVDYRRGSDGFRLERFTQMFVVKSSRGEVSGKSHLSLHKSQSDIHKGMSLSNVLLFHQDDRIVILVSAATSAALDRNLLAISEVAKAQGLYVGAGDMQEDIIGQNDARARATQAADVLLRRGRPGVLLYRDIGFEMLLHGRDRKDVIGFIRQTLDPLLADERHRGLLDTLSTYVREGKSATRTSQALHIHTNTLYQRLSRVEALTGRRIADASDFTLLSLACQLHAEYSRGDPIG</sequence>
<dbReference type="EMBL" id="JAVDSW010000017">
    <property type="protein sequence ID" value="MDR6705626.1"/>
    <property type="molecule type" value="Genomic_DNA"/>
</dbReference>
<dbReference type="RefSeq" id="WP_111785496.1">
    <property type="nucleotide sequence ID" value="NZ_JAGIPD010000022.1"/>
</dbReference>